<name>A0A5J4WQD7_9EUKA</name>
<accession>A0A5J4WQD7</accession>
<sequence>MREFEAERSQSSGGQSCRALMYTDRMDDDYDYYESKAIRQDKMKSRTKAFGRLPFHPSLIQRIRKQAGPQFGEEAGNVLSTLNGYFNRKIKKISRLQSALCKVREMKDYSFGAFANIAKKYINVNGGTQLPIATKQHVMAAVWNSVFITPAVE</sequence>
<dbReference type="AlphaFoldDB" id="A0A5J4WQD7"/>
<gene>
    <name evidence="1" type="ORF">EZS28_007364</name>
</gene>
<evidence type="ECO:0000313" key="1">
    <source>
        <dbReference type="EMBL" id="KAA6397108.1"/>
    </source>
</evidence>
<dbReference type="EMBL" id="SNRW01001259">
    <property type="protein sequence ID" value="KAA6397108.1"/>
    <property type="molecule type" value="Genomic_DNA"/>
</dbReference>
<dbReference type="Proteomes" id="UP000324800">
    <property type="component" value="Unassembled WGS sequence"/>
</dbReference>
<proteinExistence type="predicted"/>
<comment type="caution">
    <text evidence="1">The sequence shown here is derived from an EMBL/GenBank/DDBJ whole genome shotgun (WGS) entry which is preliminary data.</text>
</comment>
<evidence type="ECO:0000313" key="2">
    <source>
        <dbReference type="Proteomes" id="UP000324800"/>
    </source>
</evidence>
<protein>
    <submittedName>
        <fullName evidence="1">Uncharacterized protein</fullName>
    </submittedName>
</protein>
<reference evidence="1 2" key="1">
    <citation type="submission" date="2019-03" db="EMBL/GenBank/DDBJ databases">
        <title>Single cell metagenomics reveals metabolic interactions within the superorganism composed of flagellate Streblomastix strix and complex community of Bacteroidetes bacteria on its surface.</title>
        <authorList>
            <person name="Treitli S.C."/>
            <person name="Kolisko M."/>
            <person name="Husnik F."/>
            <person name="Keeling P."/>
            <person name="Hampl V."/>
        </authorList>
    </citation>
    <scope>NUCLEOTIDE SEQUENCE [LARGE SCALE GENOMIC DNA]</scope>
    <source>
        <strain evidence="1">ST1C</strain>
    </source>
</reference>
<organism evidence="1 2">
    <name type="scientific">Streblomastix strix</name>
    <dbReference type="NCBI Taxonomy" id="222440"/>
    <lineage>
        <taxon>Eukaryota</taxon>
        <taxon>Metamonada</taxon>
        <taxon>Preaxostyla</taxon>
        <taxon>Oxymonadida</taxon>
        <taxon>Streblomastigidae</taxon>
        <taxon>Streblomastix</taxon>
    </lineage>
</organism>